<dbReference type="InterPro" id="IPR053987">
    <property type="entry name" value="MlrA-like_C"/>
</dbReference>
<dbReference type="EMBL" id="UIPR01000031">
    <property type="protein sequence ID" value="SVH87343.1"/>
    <property type="molecule type" value="Genomic_DNA"/>
</dbReference>
<dbReference type="KEGG" id="sft:NCTC1_02430"/>
<evidence type="ECO:0000313" key="6">
    <source>
        <dbReference type="Proteomes" id="UP000254880"/>
    </source>
</evidence>
<evidence type="ECO:0000313" key="4">
    <source>
        <dbReference type="EMBL" id="SVH87343.1"/>
    </source>
</evidence>
<dbReference type="Proteomes" id="UP000032424">
    <property type="component" value="Chromosome 1"/>
</dbReference>
<proteinExistence type="predicted"/>
<feature type="domain" description="Transcriptional regulator MlrA-like C-terminal" evidence="1">
    <location>
        <begin position="4"/>
        <end position="47"/>
    </location>
</feature>
<name>A0A658YXH4_SHIFL</name>
<dbReference type="EMBL" id="LM651928">
    <property type="protein sequence ID" value="CDX07600.1"/>
    <property type="molecule type" value="Genomic_DNA"/>
</dbReference>
<dbReference type="Proteomes" id="UP000260191">
    <property type="component" value="Unassembled WGS sequence"/>
</dbReference>
<evidence type="ECO:0000313" key="3">
    <source>
        <dbReference type="EMBL" id="SUI78461.1"/>
    </source>
</evidence>
<accession>A0A658YXH4</accession>
<reference evidence="6 7" key="2">
    <citation type="submission" date="2018-06" db="EMBL/GenBank/DDBJ databases">
        <authorList>
            <consortium name="Pathogen Informatics"/>
            <person name="Doyle S."/>
        </authorList>
    </citation>
    <scope>NUCLEOTIDE SEQUENCE [LARGE SCALE GENOMIC DNA]</scope>
    <source>
        <strain evidence="4 7">4028STDY6275000</strain>
        <strain evidence="3 6">NCTC9783</strain>
    </source>
</reference>
<sequence>MSSLAHSLNQLRPELFEGRTLLVWCGENRTSAQQQQLTSWQEQGHDIFPLGI</sequence>
<dbReference type="AlphaFoldDB" id="A0A658YXH4"/>
<evidence type="ECO:0000313" key="5">
    <source>
        <dbReference type="Proteomes" id="UP000032424"/>
    </source>
</evidence>
<dbReference type="Proteomes" id="UP000254880">
    <property type="component" value="Unassembled WGS sequence"/>
</dbReference>
<dbReference type="Pfam" id="PF22267">
    <property type="entry name" value="MlrA_C"/>
    <property type="match status" value="1"/>
</dbReference>
<dbReference type="EMBL" id="UGYT01000001">
    <property type="protein sequence ID" value="SUI78461.1"/>
    <property type="molecule type" value="Genomic_DNA"/>
</dbReference>
<gene>
    <name evidence="4" type="primary">mlrA_2</name>
    <name evidence="2" type="synonym">mlrA</name>
    <name evidence="3" type="synonym">mlrA_1</name>
    <name evidence="2" type="ORF">NCTC1_02430</name>
    <name evidence="3" type="ORF">NCTC9783_02609</name>
    <name evidence="4" type="ORF">SAMEA3710514_02237</name>
</gene>
<reference evidence="2 5" key="1">
    <citation type="submission" date="2014-07" db="EMBL/GenBank/DDBJ databases">
        <authorList>
            <person name="Aslett M.A."/>
            <person name="De Silva N."/>
        </authorList>
    </citation>
    <scope>NUCLEOTIDE SEQUENCE [LARGE SCALE GENOMIC DNA]</scope>
    <source>
        <strain evidence="5">NCTC1</strain>
    </source>
</reference>
<evidence type="ECO:0000313" key="7">
    <source>
        <dbReference type="Proteomes" id="UP000260191"/>
    </source>
</evidence>
<protein>
    <submittedName>
        <fullName evidence="4">Putative transcriptional regulator</fullName>
    </submittedName>
    <submittedName>
        <fullName evidence="2">Transcriptional regulator,transcriptional regulator MirA</fullName>
    </submittedName>
</protein>
<organism evidence="4 7">
    <name type="scientific">Shigella flexneri</name>
    <dbReference type="NCBI Taxonomy" id="623"/>
    <lineage>
        <taxon>Bacteria</taxon>
        <taxon>Pseudomonadati</taxon>
        <taxon>Pseudomonadota</taxon>
        <taxon>Gammaproteobacteria</taxon>
        <taxon>Enterobacterales</taxon>
        <taxon>Enterobacteriaceae</taxon>
        <taxon>Shigella</taxon>
    </lineage>
</organism>
<evidence type="ECO:0000259" key="1">
    <source>
        <dbReference type="Pfam" id="PF22267"/>
    </source>
</evidence>
<evidence type="ECO:0000313" key="2">
    <source>
        <dbReference type="EMBL" id="CDX07600.1"/>
    </source>
</evidence>